<evidence type="ECO:0000313" key="6">
    <source>
        <dbReference type="EMBL" id="KAJ3687371.1"/>
    </source>
</evidence>
<keyword evidence="3" id="KW-0328">Glycosyltransferase</keyword>
<evidence type="ECO:0000256" key="1">
    <source>
        <dbReference type="ARBA" id="ARBA00009995"/>
    </source>
</evidence>
<evidence type="ECO:0000256" key="3">
    <source>
        <dbReference type="RuleBase" id="RU003718"/>
    </source>
</evidence>
<keyword evidence="2 3" id="KW-0808">Transferase</keyword>
<dbReference type="Proteomes" id="UP001210211">
    <property type="component" value="Unassembled WGS sequence"/>
</dbReference>
<evidence type="ECO:0000313" key="7">
    <source>
        <dbReference type="Proteomes" id="UP001210211"/>
    </source>
</evidence>
<dbReference type="CDD" id="cd03784">
    <property type="entry name" value="GT1_Gtf-like"/>
    <property type="match status" value="1"/>
</dbReference>
<dbReference type="InterPro" id="IPR058980">
    <property type="entry name" value="Glyco_transf_N"/>
</dbReference>
<evidence type="ECO:0000256" key="4">
    <source>
        <dbReference type="RuleBase" id="RU362057"/>
    </source>
</evidence>
<dbReference type="AlphaFoldDB" id="A0AAD5Z5R8"/>
<comment type="similarity">
    <text evidence="1 3">Belongs to the UDP-glycosyltransferase family.</text>
</comment>
<name>A0AAD5Z5R8_9POAL</name>
<dbReference type="Pfam" id="PF00201">
    <property type="entry name" value="UDPGT"/>
    <property type="match status" value="1"/>
</dbReference>
<dbReference type="PROSITE" id="PS00375">
    <property type="entry name" value="UDPGT"/>
    <property type="match status" value="1"/>
</dbReference>
<comment type="caution">
    <text evidence="6">The sequence shown here is derived from an EMBL/GenBank/DDBJ whole genome shotgun (WGS) entry which is preliminary data.</text>
</comment>
<sequence>MKSQLSVLMLPWLAHGHANRYFELAKRLTQELSNLSVHFCSTPVILNSLRNDAHQDSTRISLVEFHLAEQAELPSNLHTTKHLPPHLLPTLIQAFAESEQTLVHLLDTLKPDLIIFDAFQPWAAKLARQRNIPTAVYVGCTVAMSLAAHDYFEPSKEFPFTAIKLTQENRRQRTSPAEDQQHYQNFLEQVALCWQLSDFVISRSFCEIESKYINYFSTLIGKEVFPTGPLIPDVRISTSTVISQDADKVMHWLEQRERRSVVFVSFGGECFMPYKEMEQLAHGLELSGTSFIWVARFPENAKMDEANYTSAKALLHGLADRVGPQKGLVVTSWAPQRQILLHGNLGCFLTHCGWSSVIEGMEAGVPMLALPMDWDQPVNAKLIVELGIGIEIPQHGLGNFKGEDVAACIKQILQSEQGEKVRRNAEDLAGVIRNRQDDDIRILADKIVGVVKER</sequence>
<evidence type="ECO:0000259" key="5">
    <source>
        <dbReference type="Pfam" id="PF26168"/>
    </source>
</evidence>
<dbReference type="EC" id="2.4.1.-" evidence="4"/>
<organism evidence="6 7">
    <name type="scientific">Rhynchospora tenuis</name>
    <dbReference type="NCBI Taxonomy" id="198213"/>
    <lineage>
        <taxon>Eukaryota</taxon>
        <taxon>Viridiplantae</taxon>
        <taxon>Streptophyta</taxon>
        <taxon>Embryophyta</taxon>
        <taxon>Tracheophyta</taxon>
        <taxon>Spermatophyta</taxon>
        <taxon>Magnoliopsida</taxon>
        <taxon>Liliopsida</taxon>
        <taxon>Poales</taxon>
        <taxon>Cyperaceae</taxon>
        <taxon>Cyperoideae</taxon>
        <taxon>Rhynchosporeae</taxon>
        <taxon>Rhynchospora</taxon>
    </lineage>
</organism>
<dbReference type="Gene3D" id="3.40.50.2000">
    <property type="entry name" value="Glycogen Phosphorylase B"/>
    <property type="match status" value="2"/>
</dbReference>
<protein>
    <recommendedName>
        <fullName evidence="4">Glycosyltransferase</fullName>
        <ecNumber evidence="4">2.4.1.-</ecNumber>
    </recommendedName>
</protein>
<dbReference type="Pfam" id="PF26168">
    <property type="entry name" value="Glyco_transf_N"/>
    <property type="match status" value="1"/>
</dbReference>
<dbReference type="InterPro" id="IPR002213">
    <property type="entry name" value="UDP_glucos_trans"/>
</dbReference>
<keyword evidence="7" id="KW-1185">Reference proteome</keyword>
<reference evidence="6 7" key="1">
    <citation type="journal article" date="2022" name="Cell">
        <title>Repeat-based holocentromeres influence genome architecture and karyotype evolution.</title>
        <authorList>
            <person name="Hofstatter P.G."/>
            <person name="Thangavel G."/>
            <person name="Lux T."/>
            <person name="Neumann P."/>
            <person name="Vondrak T."/>
            <person name="Novak P."/>
            <person name="Zhang M."/>
            <person name="Costa L."/>
            <person name="Castellani M."/>
            <person name="Scott A."/>
            <person name="Toegelov H."/>
            <person name="Fuchs J."/>
            <person name="Mata-Sucre Y."/>
            <person name="Dias Y."/>
            <person name="Vanzela A.L.L."/>
            <person name="Huettel B."/>
            <person name="Almeida C.C.S."/>
            <person name="Simkova H."/>
            <person name="Souza G."/>
            <person name="Pedrosa-Harand A."/>
            <person name="Macas J."/>
            <person name="Mayer K.F.X."/>
            <person name="Houben A."/>
            <person name="Marques A."/>
        </authorList>
    </citation>
    <scope>NUCLEOTIDE SEQUENCE [LARGE SCALE GENOMIC DNA]</scope>
    <source>
        <strain evidence="6">RhyTen1mFocal</strain>
    </source>
</reference>
<accession>A0AAD5Z5R8</accession>
<dbReference type="GO" id="GO:1901137">
    <property type="term" value="P:carbohydrate derivative biosynthetic process"/>
    <property type="evidence" value="ECO:0007669"/>
    <property type="project" value="UniProtKB-ARBA"/>
</dbReference>
<feature type="domain" description="Glycosyltransferase N-terminal" evidence="5">
    <location>
        <begin position="4"/>
        <end position="232"/>
    </location>
</feature>
<dbReference type="FunFam" id="3.40.50.2000:FF:000060">
    <property type="entry name" value="Glycosyltransferase"/>
    <property type="match status" value="1"/>
</dbReference>
<dbReference type="PANTHER" id="PTHR48044:SF29">
    <property type="entry name" value="GLYCOSYLTRANSFERASE"/>
    <property type="match status" value="1"/>
</dbReference>
<dbReference type="InterPro" id="IPR035595">
    <property type="entry name" value="UDP_glycos_trans_CS"/>
</dbReference>
<evidence type="ECO:0000256" key="2">
    <source>
        <dbReference type="ARBA" id="ARBA00022679"/>
    </source>
</evidence>
<dbReference type="PANTHER" id="PTHR48044">
    <property type="entry name" value="GLYCOSYLTRANSFERASE"/>
    <property type="match status" value="1"/>
</dbReference>
<dbReference type="GO" id="GO:0008194">
    <property type="term" value="F:UDP-glycosyltransferase activity"/>
    <property type="evidence" value="ECO:0007669"/>
    <property type="project" value="InterPro"/>
</dbReference>
<dbReference type="SUPFAM" id="SSF53756">
    <property type="entry name" value="UDP-Glycosyltransferase/glycogen phosphorylase"/>
    <property type="match status" value="1"/>
</dbReference>
<gene>
    <name evidence="6" type="ORF">LUZ61_016535</name>
</gene>
<dbReference type="EMBL" id="JAMRDG010000002">
    <property type="protein sequence ID" value="KAJ3687371.1"/>
    <property type="molecule type" value="Genomic_DNA"/>
</dbReference>
<proteinExistence type="inferred from homology"/>